<keyword evidence="2" id="KW-0472">Membrane</keyword>
<evidence type="ECO:0000256" key="1">
    <source>
        <dbReference type="SAM" id="MobiDB-lite"/>
    </source>
</evidence>
<accession>A0A9P8ZWI2</accession>
<sequence>MASFALSIYLGAFIQLASSLQVAPSSECAALCLDNPESDSANPASSSTNATDIVCGDSDYADTSKGIKFKNCIDCLQSSSASEYDESDSAWFLYNLRYSVDVCLFGFPNTTKAISSPCSTNYACQPLQIALETELVNPSNGTEFDYCDADGGRFNGSAVDSCVQCLQASDDQEYMANFVTALRAGCEQRPQPGALIGLSGSLFTEHLVNITTPPTNETARSDNSSTTGMTTGAIVGIAVGAALLFLGGTALFWIYYRKQKIFYESDYISNYDPRGGCSSVTPPLDGAYTAFDSKPGSVMSQYELRAQAAYTNHSDEYDELEKDVATRQPNYHFDPNQIMRGPNSALPVHPAYVPRAMSRGGVRELSPEPSVPVKSNKPDDYALSAYMNASRASRPPSVQVPTLAPALPTSIPAYNPALMLPTMAARGDSYQNVYRNTWRESQQPALPCPPPPALSRGPSQNRGVGQTVLPGPPPPPPPRAPRLTLPTVSKLRGAKKYQPPLIVVEDATPTAGPGESVPIGLEISNPLPQHRQRFANESTARVDPQPSHQRMPLTQQFPGHIRKQSAVDRRETQLDDFITIHTGKSTMFG</sequence>
<keyword evidence="5" id="KW-1185">Reference proteome</keyword>
<gene>
    <name evidence="4" type="ORF">BKA67DRAFT_660896</name>
</gene>
<feature type="transmembrane region" description="Helical" evidence="2">
    <location>
        <begin position="233"/>
        <end position="256"/>
    </location>
</feature>
<dbReference type="Proteomes" id="UP000758603">
    <property type="component" value="Unassembled WGS sequence"/>
</dbReference>
<keyword evidence="2" id="KW-1133">Transmembrane helix</keyword>
<feature type="signal peptide" evidence="3">
    <location>
        <begin position="1"/>
        <end position="19"/>
    </location>
</feature>
<name>A0A9P8ZWI2_9PEZI</name>
<dbReference type="EMBL" id="JAGPXC010000006">
    <property type="protein sequence ID" value="KAH6652127.1"/>
    <property type="molecule type" value="Genomic_DNA"/>
</dbReference>
<dbReference type="AlphaFoldDB" id="A0A9P8ZWI2"/>
<evidence type="ECO:0000256" key="3">
    <source>
        <dbReference type="SAM" id="SignalP"/>
    </source>
</evidence>
<evidence type="ECO:0008006" key="6">
    <source>
        <dbReference type="Google" id="ProtNLM"/>
    </source>
</evidence>
<keyword evidence="3" id="KW-0732">Signal</keyword>
<evidence type="ECO:0000313" key="5">
    <source>
        <dbReference type="Proteomes" id="UP000758603"/>
    </source>
</evidence>
<reference evidence="4" key="1">
    <citation type="journal article" date="2021" name="Nat. Commun.">
        <title>Genetic determinants of endophytism in the Arabidopsis root mycobiome.</title>
        <authorList>
            <person name="Mesny F."/>
            <person name="Miyauchi S."/>
            <person name="Thiergart T."/>
            <person name="Pickel B."/>
            <person name="Atanasova L."/>
            <person name="Karlsson M."/>
            <person name="Huettel B."/>
            <person name="Barry K.W."/>
            <person name="Haridas S."/>
            <person name="Chen C."/>
            <person name="Bauer D."/>
            <person name="Andreopoulos W."/>
            <person name="Pangilinan J."/>
            <person name="LaButti K."/>
            <person name="Riley R."/>
            <person name="Lipzen A."/>
            <person name="Clum A."/>
            <person name="Drula E."/>
            <person name="Henrissat B."/>
            <person name="Kohler A."/>
            <person name="Grigoriev I.V."/>
            <person name="Martin F.M."/>
            <person name="Hacquard S."/>
        </authorList>
    </citation>
    <scope>NUCLEOTIDE SEQUENCE</scope>
    <source>
        <strain evidence="4">MPI-SDFR-AT-0073</strain>
    </source>
</reference>
<organism evidence="4 5">
    <name type="scientific">Truncatella angustata</name>
    <dbReference type="NCBI Taxonomy" id="152316"/>
    <lineage>
        <taxon>Eukaryota</taxon>
        <taxon>Fungi</taxon>
        <taxon>Dikarya</taxon>
        <taxon>Ascomycota</taxon>
        <taxon>Pezizomycotina</taxon>
        <taxon>Sordariomycetes</taxon>
        <taxon>Xylariomycetidae</taxon>
        <taxon>Amphisphaeriales</taxon>
        <taxon>Sporocadaceae</taxon>
        <taxon>Truncatella</taxon>
    </lineage>
</organism>
<keyword evidence="2" id="KW-0812">Transmembrane</keyword>
<proteinExistence type="predicted"/>
<comment type="caution">
    <text evidence="4">The sequence shown here is derived from an EMBL/GenBank/DDBJ whole genome shotgun (WGS) entry which is preliminary data.</text>
</comment>
<feature type="compositionally biased region" description="Pro residues" evidence="1">
    <location>
        <begin position="470"/>
        <end position="480"/>
    </location>
</feature>
<dbReference type="GeneID" id="70136603"/>
<protein>
    <recommendedName>
        <fullName evidence="6">Exo-alpha-sialidase / neuraminidase</fullName>
    </recommendedName>
</protein>
<feature type="region of interest" description="Disordered" evidence="1">
    <location>
        <begin position="441"/>
        <end position="484"/>
    </location>
</feature>
<dbReference type="OrthoDB" id="5426678at2759"/>
<dbReference type="RefSeq" id="XP_045956405.1">
    <property type="nucleotide sequence ID" value="XM_046107712.1"/>
</dbReference>
<evidence type="ECO:0000313" key="4">
    <source>
        <dbReference type="EMBL" id="KAH6652127.1"/>
    </source>
</evidence>
<evidence type="ECO:0000256" key="2">
    <source>
        <dbReference type="SAM" id="Phobius"/>
    </source>
</evidence>
<feature type="chain" id="PRO_5040504676" description="Exo-alpha-sialidase / neuraminidase" evidence="3">
    <location>
        <begin position="20"/>
        <end position="589"/>
    </location>
</feature>